<dbReference type="Gene3D" id="3.40.50.150">
    <property type="entry name" value="Vaccinia Virus protein VP39"/>
    <property type="match status" value="1"/>
</dbReference>
<dbReference type="PANTHER" id="PTHR34203">
    <property type="entry name" value="METHYLTRANSFERASE, FKBM FAMILY PROTEIN"/>
    <property type="match status" value="1"/>
</dbReference>
<comment type="caution">
    <text evidence="2">The sequence shown here is derived from an EMBL/GenBank/DDBJ whole genome shotgun (WGS) entry which is preliminary data.</text>
</comment>
<dbReference type="NCBIfam" id="TIGR01444">
    <property type="entry name" value="fkbM_fam"/>
    <property type="match status" value="1"/>
</dbReference>
<reference evidence="2 3" key="1">
    <citation type="journal article" date="2022" name="Front. Microbiol.">
        <title>High genomic differentiation and limited gene flow indicate recent cryptic speciation within the genus Laspinema (cyanobacteria).</title>
        <authorList>
            <person name="Stanojkovic A."/>
            <person name="Skoupy S."/>
            <person name="Skaloud P."/>
            <person name="Dvorak P."/>
        </authorList>
    </citation>
    <scope>NUCLEOTIDE SEQUENCE [LARGE SCALE GENOMIC DNA]</scope>
    <source>
        <strain evidence="2 3">D3b</strain>
    </source>
</reference>
<keyword evidence="2" id="KW-0489">Methyltransferase</keyword>
<dbReference type="SUPFAM" id="SSF53335">
    <property type="entry name" value="S-adenosyl-L-methionine-dependent methyltransferases"/>
    <property type="match status" value="1"/>
</dbReference>
<sequence>MTQTLPQSSTKKPVNLLVRLNQEYHKLCLHLDISKYSQKIMWHYFSQGKFYEPEESKFLERVLKPGDTFIDIGAHIGYYSLLAAILIGETGRVISIEPDKTNINWIQDHITLNQFRQIEAIPTVLGSETKPVEFFYNADNDGGHALWDVGLHQFNKISRSHPQTSTLSMTTLDEVVRDKGLTGVKLIKIDTEGAEYQVLQGSLKTLTTYQVPYIIAEINRFALNKMGTDEKQLREFMASLGYSPYLLRNESPHWVKLSPDQYYNSQYVFNLVFALSDELEFT</sequence>
<evidence type="ECO:0000313" key="3">
    <source>
        <dbReference type="Proteomes" id="UP001525961"/>
    </source>
</evidence>
<accession>A0ABT2NAS8</accession>
<evidence type="ECO:0000259" key="1">
    <source>
        <dbReference type="Pfam" id="PF05050"/>
    </source>
</evidence>
<dbReference type="RefSeq" id="WP_261200551.1">
    <property type="nucleotide sequence ID" value="NZ_JAMXFA010000027.1"/>
</dbReference>
<dbReference type="GO" id="GO:0032259">
    <property type="term" value="P:methylation"/>
    <property type="evidence" value="ECO:0007669"/>
    <property type="project" value="UniProtKB-KW"/>
</dbReference>
<protein>
    <submittedName>
        <fullName evidence="2">FkbM family methyltransferase</fullName>
    </submittedName>
</protein>
<dbReference type="InterPro" id="IPR006342">
    <property type="entry name" value="FkbM_mtfrase"/>
</dbReference>
<evidence type="ECO:0000313" key="2">
    <source>
        <dbReference type="EMBL" id="MCT7979782.1"/>
    </source>
</evidence>
<gene>
    <name evidence="2" type="ORF">NG792_18855</name>
</gene>
<dbReference type="InterPro" id="IPR052514">
    <property type="entry name" value="SAM-dependent_MTase"/>
</dbReference>
<dbReference type="EMBL" id="JAMXFA010000027">
    <property type="protein sequence ID" value="MCT7979782.1"/>
    <property type="molecule type" value="Genomic_DNA"/>
</dbReference>
<proteinExistence type="predicted"/>
<dbReference type="GO" id="GO:0008168">
    <property type="term" value="F:methyltransferase activity"/>
    <property type="evidence" value="ECO:0007669"/>
    <property type="project" value="UniProtKB-KW"/>
</dbReference>
<feature type="domain" description="Methyltransferase FkbM" evidence="1">
    <location>
        <begin position="71"/>
        <end position="243"/>
    </location>
</feature>
<keyword evidence="2" id="KW-0808">Transferase</keyword>
<dbReference type="InterPro" id="IPR029063">
    <property type="entry name" value="SAM-dependent_MTases_sf"/>
</dbReference>
<keyword evidence="3" id="KW-1185">Reference proteome</keyword>
<dbReference type="Proteomes" id="UP001525961">
    <property type="component" value="Unassembled WGS sequence"/>
</dbReference>
<name>A0ABT2NAS8_9CYAN</name>
<dbReference type="Pfam" id="PF05050">
    <property type="entry name" value="Methyltransf_21"/>
    <property type="match status" value="1"/>
</dbReference>
<organism evidence="2 3">
    <name type="scientific">Laspinema olomoucense D3b</name>
    <dbReference type="NCBI Taxonomy" id="2953688"/>
    <lineage>
        <taxon>Bacteria</taxon>
        <taxon>Bacillati</taxon>
        <taxon>Cyanobacteriota</taxon>
        <taxon>Cyanophyceae</taxon>
        <taxon>Oscillatoriophycideae</taxon>
        <taxon>Oscillatoriales</taxon>
        <taxon>Laspinemataceae</taxon>
        <taxon>Laspinema</taxon>
        <taxon>Laspinema olomoucense</taxon>
    </lineage>
</organism>
<dbReference type="PANTHER" id="PTHR34203:SF15">
    <property type="entry name" value="SLL1173 PROTEIN"/>
    <property type="match status" value="1"/>
</dbReference>